<protein>
    <submittedName>
        <fullName evidence="1">DUF3467 domain-containing protein</fullName>
    </submittedName>
</protein>
<reference evidence="1" key="1">
    <citation type="journal article" date="2020" name="mSystems">
        <title>Genome- and Community-Level Interaction Insights into Carbon Utilization and Element Cycling Functions of Hydrothermarchaeota in Hydrothermal Sediment.</title>
        <authorList>
            <person name="Zhou Z."/>
            <person name="Liu Y."/>
            <person name="Xu W."/>
            <person name="Pan J."/>
            <person name="Luo Z.H."/>
            <person name="Li M."/>
        </authorList>
    </citation>
    <scope>NUCLEOTIDE SEQUENCE [LARGE SCALE GENOMIC DNA]</scope>
    <source>
        <strain evidence="1">HyVt-577</strain>
    </source>
</reference>
<dbReference type="Proteomes" id="UP000885779">
    <property type="component" value="Unassembled WGS sequence"/>
</dbReference>
<proteinExistence type="predicted"/>
<accession>A0A7V4TZZ6</accession>
<name>A0A7V4TZZ6_CALAY</name>
<dbReference type="Pfam" id="PF11950">
    <property type="entry name" value="DUF3467"/>
    <property type="match status" value="1"/>
</dbReference>
<sequence length="103" mass="11562">MNPQPEKQINIELGEAEAEGIYSNLVLITHSPAEFVIDFTRILPGKPKAKVYSRIIMAPQHAKSLLRALEDNIKKYESQFGEIKVHAGPDQDKSFGFHGDKTE</sequence>
<dbReference type="AlphaFoldDB" id="A0A7V4TZZ6"/>
<dbReference type="EMBL" id="DRQG01000066">
    <property type="protein sequence ID" value="HGY55439.1"/>
    <property type="molecule type" value="Genomic_DNA"/>
</dbReference>
<comment type="caution">
    <text evidence="1">The sequence shown here is derived from an EMBL/GenBank/DDBJ whole genome shotgun (WGS) entry which is preliminary data.</text>
</comment>
<evidence type="ECO:0000313" key="1">
    <source>
        <dbReference type="EMBL" id="HGY55439.1"/>
    </source>
</evidence>
<dbReference type="InterPro" id="IPR021857">
    <property type="entry name" value="DUF3467"/>
</dbReference>
<organism evidence="1">
    <name type="scientific">Caldithrix abyssi</name>
    <dbReference type="NCBI Taxonomy" id="187145"/>
    <lineage>
        <taxon>Bacteria</taxon>
        <taxon>Pseudomonadati</taxon>
        <taxon>Calditrichota</taxon>
        <taxon>Calditrichia</taxon>
        <taxon>Calditrichales</taxon>
        <taxon>Calditrichaceae</taxon>
        <taxon>Caldithrix</taxon>
    </lineage>
</organism>
<gene>
    <name evidence="1" type="ORF">ENK44_07055</name>
</gene>